<dbReference type="Gene3D" id="1.10.10.60">
    <property type="entry name" value="Homeodomain-like"/>
    <property type="match status" value="1"/>
</dbReference>
<dbReference type="Proteomes" id="UP000324705">
    <property type="component" value="Chromosome 7B"/>
</dbReference>
<name>A0A9R1A0M4_TRITD</name>
<keyword evidence="1" id="KW-0902">Two-component regulatory system</keyword>
<organism evidence="2 3">
    <name type="scientific">Triticum turgidum subsp. durum</name>
    <name type="common">Durum wheat</name>
    <name type="synonym">Triticum durum</name>
    <dbReference type="NCBI Taxonomy" id="4567"/>
    <lineage>
        <taxon>Eukaryota</taxon>
        <taxon>Viridiplantae</taxon>
        <taxon>Streptophyta</taxon>
        <taxon>Embryophyta</taxon>
        <taxon>Tracheophyta</taxon>
        <taxon>Spermatophyta</taxon>
        <taxon>Magnoliopsida</taxon>
        <taxon>Liliopsida</taxon>
        <taxon>Poales</taxon>
        <taxon>Poaceae</taxon>
        <taxon>BOP clade</taxon>
        <taxon>Pooideae</taxon>
        <taxon>Triticodae</taxon>
        <taxon>Triticeae</taxon>
        <taxon>Triticinae</taxon>
        <taxon>Triticum</taxon>
    </lineage>
</organism>
<protein>
    <submittedName>
        <fullName evidence="2">Uncharacterized protein</fullName>
    </submittedName>
</protein>
<keyword evidence="3" id="KW-1185">Reference proteome</keyword>
<dbReference type="Gramene" id="TRITD7Bv1G096640.1">
    <property type="protein sequence ID" value="TRITD7Bv1G096640.1"/>
    <property type="gene ID" value="TRITD7Bv1G096640"/>
</dbReference>
<dbReference type="EMBL" id="LT934124">
    <property type="protein sequence ID" value="VAI87364.1"/>
    <property type="molecule type" value="Genomic_DNA"/>
</dbReference>
<dbReference type="PANTHER" id="PTHR43874">
    <property type="entry name" value="TWO-COMPONENT RESPONSE REGULATOR"/>
    <property type="match status" value="1"/>
</dbReference>
<sequence length="115" mass="13453">MKEITHGACNYPLKPVRIEELRNIWQHVVWSVELHGKFISAVNHLGIDNKNLPVPSFSVATFFWSNFVAHYSFMFMQKVCRKGYLSSRMLRNSLGKMLQVVCRITLYHVEPPWNS</sequence>
<evidence type="ECO:0000313" key="2">
    <source>
        <dbReference type="EMBL" id="VAI87364.1"/>
    </source>
</evidence>
<evidence type="ECO:0000313" key="3">
    <source>
        <dbReference type="Proteomes" id="UP000324705"/>
    </source>
</evidence>
<dbReference type="PANTHER" id="PTHR43874:SF205">
    <property type="entry name" value="TWO-COMPONENT RESPONSE REGULATOR ORR23"/>
    <property type="match status" value="1"/>
</dbReference>
<dbReference type="InterPro" id="IPR045279">
    <property type="entry name" value="ARR-like"/>
</dbReference>
<dbReference type="GO" id="GO:0009736">
    <property type="term" value="P:cytokinin-activated signaling pathway"/>
    <property type="evidence" value="ECO:0007669"/>
    <property type="project" value="InterPro"/>
</dbReference>
<dbReference type="GO" id="GO:0000160">
    <property type="term" value="P:phosphorelay signal transduction system"/>
    <property type="evidence" value="ECO:0007669"/>
    <property type="project" value="UniProtKB-KW"/>
</dbReference>
<gene>
    <name evidence="2" type="ORF">TRITD_7Bv1G096640</name>
</gene>
<accession>A0A9R1A0M4</accession>
<dbReference type="AlphaFoldDB" id="A0A9R1A0M4"/>
<proteinExistence type="predicted"/>
<reference evidence="2 3" key="1">
    <citation type="submission" date="2017-09" db="EMBL/GenBank/DDBJ databases">
        <authorList>
            <consortium name="International Durum Wheat Genome Sequencing Consortium (IDWGSC)"/>
            <person name="Milanesi L."/>
        </authorList>
    </citation>
    <scope>NUCLEOTIDE SEQUENCE [LARGE SCALE GENOMIC DNA]</scope>
    <source>
        <strain evidence="3">cv. Svevo</strain>
    </source>
</reference>
<evidence type="ECO:0000256" key="1">
    <source>
        <dbReference type="ARBA" id="ARBA00023012"/>
    </source>
</evidence>